<evidence type="ECO:0000313" key="3">
    <source>
        <dbReference type="Proteomes" id="UP001201163"/>
    </source>
</evidence>
<protein>
    <submittedName>
        <fullName evidence="2">Uncharacterized protein</fullName>
    </submittedName>
</protein>
<reference evidence="2" key="1">
    <citation type="submission" date="2022-01" db="EMBL/GenBank/DDBJ databases">
        <title>Comparative genomics reveals a dynamic genome evolution in the ectomycorrhizal milk-cap (Lactarius) mushrooms.</title>
        <authorList>
            <consortium name="DOE Joint Genome Institute"/>
            <person name="Lebreton A."/>
            <person name="Tang N."/>
            <person name="Kuo A."/>
            <person name="LaButti K."/>
            <person name="Drula E."/>
            <person name="Barry K."/>
            <person name="Clum A."/>
            <person name="Lipzen A."/>
            <person name="Mousain D."/>
            <person name="Ng V."/>
            <person name="Wang R."/>
            <person name="Wang X."/>
            <person name="Dai Y."/>
            <person name="Henrissat B."/>
            <person name="Grigoriev I.V."/>
            <person name="Guerin-Laguette A."/>
            <person name="Yu F."/>
            <person name="Martin F.M."/>
        </authorList>
    </citation>
    <scope>NUCLEOTIDE SEQUENCE</scope>
    <source>
        <strain evidence="2">QP</strain>
    </source>
</reference>
<keyword evidence="3" id="KW-1185">Reference proteome</keyword>
<proteinExistence type="predicted"/>
<organism evidence="2 3">
    <name type="scientific">Lactarius akahatsu</name>
    <dbReference type="NCBI Taxonomy" id="416441"/>
    <lineage>
        <taxon>Eukaryota</taxon>
        <taxon>Fungi</taxon>
        <taxon>Dikarya</taxon>
        <taxon>Basidiomycota</taxon>
        <taxon>Agaricomycotina</taxon>
        <taxon>Agaricomycetes</taxon>
        <taxon>Russulales</taxon>
        <taxon>Russulaceae</taxon>
        <taxon>Lactarius</taxon>
    </lineage>
</organism>
<feature type="region of interest" description="Disordered" evidence="1">
    <location>
        <begin position="1"/>
        <end position="78"/>
    </location>
</feature>
<feature type="region of interest" description="Disordered" evidence="1">
    <location>
        <begin position="412"/>
        <end position="446"/>
    </location>
</feature>
<name>A0AAD4QD76_9AGAM</name>
<accession>A0AAD4QD76</accession>
<dbReference type="AlphaFoldDB" id="A0AAD4QD76"/>
<sequence>MGLLTDVFSPRSKSPPQDIPKIHIEEATASTTNSTPSANPSSDPSPPDSQVDEPEASPVAEQSDKTANSDAPPSANRRWSLQRPLGLLHRAKSSPSNSEAHNARTRAAFKAAEVNAKRPSHADRRAKESALVLRSLIVGQDSGDGSAAPPVRVSRAQLDNVKAQLLKPKTANKVIAQLKALPALPDSDSQTSPPIRAVCLPYTDEEADEKHFSQLRDLEHTNERTKDRAFRLPTVASATVDSITEALKGLHIISLFIAPDLGLGQPGDGPGLLAGAVPTAETVINGIVQITPQLMALGYATGRNIIPDHAGVYPPVDRISVLTYWWGLELLLPKPTLVYLGRVQSISSTIMNFLTAISVMYEGVREILPFVRYFSQYIDFEWNSIKAQDHGKGVICAATWIMPAAMVARPWDFPDPPKSVEPPTQSAPSDPKAPETAPASTVNGIR</sequence>
<gene>
    <name evidence="2" type="ORF">EDB92DRAFT_763511</name>
</gene>
<evidence type="ECO:0000313" key="2">
    <source>
        <dbReference type="EMBL" id="KAH8990590.1"/>
    </source>
</evidence>
<feature type="compositionally biased region" description="Low complexity" evidence="1">
    <location>
        <begin position="28"/>
        <end position="42"/>
    </location>
</feature>
<dbReference type="Proteomes" id="UP001201163">
    <property type="component" value="Unassembled WGS sequence"/>
</dbReference>
<dbReference type="EMBL" id="JAKELL010000030">
    <property type="protein sequence ID" value="KAH8990590.1"/>
    <property type="molecule type" value="Genomic_DNA"/>
</dbReference>
<evidence type="ECO:0000256" key="1">
    <source>
        <dbReference type="SAM" id="MobiDB-lite"/>
    </source>
</evidence>
<comment type="caution">
    <text evidence="2">The sequence shown here is derived from an EMBL/GenBank/DDBJ whole genome shotgun (WGS) entry which is preliminary data.</text>
</comment>